<evidence type="ECO:0000313" key="4">
    <source>
        <dbReference type="Proteomes" id="UP001437256"/>
    </source>
</evidence>
<evidence type="ECO:0000256" key="1">
    <source>
        <dbReference type="SAM" id="MobiDB-lite"/>
    </source>
</evidence>
<keyword evidence="4" id="KW-1185">Reference proteome</keyword>
<feature type="transmembrane region" description="Helical" evidence="2">
    <location>
        <begin position="67"/>
        <end position="91"/>
    </location>
</feature>
<name>A0ABR2ZLW3_9AGAR</name>
<keyword evidence="2" id="KW-1133">Transmembrane helix</keyword>
<dbReference type="Proteomes" id="UP001437256">
    <property type="component" value="Unassembled WGS sequence"/>
</dbReference>
<feature type="compositionally biased region" description="Basic and acidic residues" evidence="1">
    <location>
        <begin position="126"/>
        <end position="155"/>
    </location>
</feature>
<reference evidence="3 4" key="1">
    <citation type="submission" date="2024-05" db="EMBL/GenBank/DDBJ databases">
        <title>A draft genome resource for the thread blight pathogen Marasmius tenuissimus strain MS-2.</title>
        <authorList>
            <person name="Yulfo-Soto G.E."/>
            <person name="Baruah I.K."/>
            <person name="Amoako-Attah I."/>
            <person name="Bukari Y."/>
            <person name="Meinhardt L.W."/>
            <person name="Bailey B.A."/>
            <person name="Cohen S.P."/>
        </authorList>
    </citation>
    <scope>NUCLEOTIDE SEQUENCE [LARGE SCALE GENOMIC DNA]</scope>
    <source>
        <strain evidence="3 4">MS-2</strain>
    </source>
</reference>
<feature type="region of interest" description="Disordered" evidence="1">
    <location>
        <begin position="107"/>
        <end position="155"/>
    </location>
</feature>
<keyword evidence="2" id="KW-0472">Membrane</keyword>
<proteinExistence type="predicted"/>
<sequence length="194" mass="21165">MTDMIAWMGKEKKRMLVPVLPNPTSSGAVSLFQTGTETQTLTSVPTSFSSPSASPSSSNESSSPPNLALIVGLSIGAIALLSIGVTFGVFYGKRKHSQWEHNSRMEGHPALLTPYPPSGEVSGPETRLREKDIRQPRDSGKTRDPEVGTETEERRFIRHEDSGIMLEGSSYGTGFRSESIIQLPPTYSEVKFVH</sequence>
<protein>
    <submittedName>
        <fullName evidence="3">Uncharacterized protein</fullName>
    </submittedName>
</protein>
<feature type="region of interest" description="Disordered" evidence="1">
    <location>
        <begin position="41"/>
        <end position="64"/>
    </location>
</feature>
<evidence type="ECO:0000313" key="3">
    <source>
        <dbReference type="EMBL" id="KAL0061964.1"/>
    </source>
</evidence>
<keyword evidence="2" id="KW-0812">Transmembrane</keyword>
<comment type="caution">
    <text evidence="3">The sequence shown here is derived from an EMBL/GenBank/DDBJ whole genome shotgun (WGS) entry which is preliminary data.</text>
</comment>
<feature type="compositionally biased region" description="Low complexity" evidence="1">
    <location>
        <begin position="43"/>
        <end position="64"/>
    </location>
</feature>
<accession>A0ABR2ZLW3</accession>
<evidence type="ECO:0000256" key="2">
    <source>
        <dbReference type="SAM" id="Phobius"/>
    </source>
</evidence>
<gene>
    <name evidence="3" type="ORF">AAF712_011173</name>
</gene>
<dbReference type="EMBL" id="JBBXMP010000118">
    <property type="protein sequence ID" value="KAL0061964.1"/>
    <property type="molecule type" value="Genomic_DNA"/>
</dbReference>
<organism evidence="3 4">
    <name type="scientific">Marasmius tenuissimus</name>
    <dbReference type="NCBI Taxonomy" id="585030"/>
    <lineage>
        <taxon>Eukaryota</taxon>
        <taxon>Fungi</taxon>
        <taxon>Dikarya</taxon>
        <taxon>Basidiomycota</taxon>
        <taxon>Agaricomycotina</taxon>
        <taxon>Agaricomycetes</taxon>
        <taxon>Agaricomycetidae</taxon>
        <taxon>Agaricales</taxon>
        <taxon>Marasmiineae</taxon>
        <taxon>Marasmiaceae</taxon>
        <taxon>Marasmius</taxon>
    </lineage>
</organism>